<dbReference type="InterPro" id="IPR012336">
    <property type="entry name" value="Thioredoxin-like_fold"/>
</dbReference>
<evidence type="ECO:0008006" key="10">
    <source>
        <dbReference type="Google" id="ProtNLM"/>
    </source>
</evidence>
<evidence type="ECO:0000313" key="9">
    <source>
        <dbReference type="EMBL" id="KKL92785.1"/>
    </source>
</evidence>
<gene>
    <name evidence="9" type="ORF">LCGC14_1881230</name>
</gene>
<dbReference type="AlphaFoldDB" id="A0A0F9IG93"/>
<dbReference type="InterPro" id="IPR051470">
    <property type="entry name" value="Thiol:disulfide_interchange"/>
</dbReference>
<organism evidence="9">
    <name type="scientific">marine sediment metagenome</name>
    <dbReference type="NCBI Taxonomy" id="412755"/>
    <lineage>
        <taxon>unclassified sequences</taxon>
        <taxon>metagenomes</taxon>
        <taxon>ecological metagenomes</taxon>
    </lineage>
</organism>
<dbReference type="Gene3D" id="3.40.30.10">
    <property type="entry name" value="Glutaredoxin"/>
    <property type="match status" value="1"/>
</dbReference>
<dbReference type="CDD" id="cd03020">
    <property type="entry name" value="DsbA_DsbC_DsbG"/>
    <property type="match status" value="1"/>
</dbReference>
<evidence type="ECO:0000259" key="8">
    <source>
        <dbReference type="Pfam" id="PF13098"/>
    </source>
</evidence>
<dbReference type="GO" id="GO:0042597">
    <property type="term" value="C:periplasmic space"/>
    <property type="evidence" value="ECO:0007669"/>
    <property type="project" value="UniProtKB-SubCell"/>
</dbReference>
<feature type="domain" description="Disulphide bond isomerase DsbC/G N-terminal" evidence="7">
    <location>
        <begin position="53"/>
        <end position="109"/>
    </location>
</feature>
<evidence type="ECO:0000256" key="1">
    <source>
        <dbReference type="ARBA" id="ARBA00004418"/>
    </source>
</evidence>
<dbReference type="EMBL" id="LAZR01019375">
    <property type="protein sequence ID" value="KKL92785.1"/>
    <property type="molecule type" value="Genomic_DNA"/>
</dbReference>
<feature type="domain" description="Thioredoxin-like fold" evidence="8">
    <location>
        <begin position="138"/>
        <end position="257"/>
    </location>
</feature>
<dbReference type="Pfam" id="PF13098">
    <property type="entry name" value="Thioredoxin_2"/>
    <property type="match status" value="1"/>
</dbReference>
<dbReference type="SUPFAM" id="SSF52833">
    <property type="entry name" value="Thioredoxin-like"/>
    <property type="match status" value="1"/>
</dbReference>
<comment type="subcellular location">
    <subcellularLocation>
        <location evidence="1">Periplasm</location>
    </subcellularLocation>
</comment>
<keyword evidence="6" id="KW-0676">Redox-active center</keyword>
<evidence type="ECO:0000256" key="3">
    <source>
        <dbReference type="ARBA" id="ARBA00022729"/>
    </source>
</evidence>
<evidence type="ECO:0000256" key="4">
    <source>
        <dbReference type="ARBA" id="ARBA00022764"/>
    </source>
</evidence>
<evidence type="ECO:0000259" key="7">
    <source>
        <dbReference type="Pfam" id="PF10411"/>
    </source>
</evidence>
<keyword evidence="4" id="KW-0574">Periplasm</keyword>
<sequence>MRFVILICTAIIAAAFFAASPALSYMGLAMGQGTDCSECHTLSFDEATEMVKSVNAEIEVMEIKTAPVAGLWEITIMARGKRGIAYIDFPKAHIITGSIIDVTTSLNLTTSRLYEISKVEFSDIPLEDALIMGNPEARFKAIVFHDPDCPYCKNLHREMKTLVGEYEDIAFYIKLLPLKKHPTAYKKAKAIVCLRSIALLERSFDGRPLPEPTCETTEVDDTIDLAERLGIVTTPTIILPDGGVVQGFKDRETLLDLIETAGRAMEEMIAQRQAEIEVKRERKLREMEREDFAASLENDTMQGYHEFLGKYPEGRKRMEAIERLSLLIKQSPAKLILYRDYIAAYPDGIDYIPEEHRLLYVGPRELPVYAILELLGEGMSEKKVARRVSSVVGRYKEFSVEEAQKLAELGVPDTIVDAMLEATFKASLREEQARRERQETRLMGEMDQIQAEIYDMQARLEMESSEDPEVMVDTITDEVGTPLLEKIERCTELLRALSTCTRADDINSCRTTAHNVFLCQ</sequence>
<dbReference type="InterPro" id="IPR009094">
    <property type="entry name" value="DiS-bond_isomerase_DsbC/G_N_sf"/>
</dbReference>
<dbReference type="InterPro" id="IPR018950">
    <property type="entry name" value="DiS-bond_isomerase_DsbC/G_N"/>
</dbReference>
<protein>
    <recommendedName>
        <fullName evidence="10">Thioredoxin domain-containing protein</fullName>
    </recommendedName>
</protein>
<name>A0A0F9IG93_9ZZZZ</name>
<dbReference type="PANTHER" id="PTHR35272:SF3">
    <property type="entry name" value="THIOL:DISULFIDE INTERCHANGE PROTEIN DSBC"/>
    <property type="match status" value="1"/>
</dbReference>
<keyword evidence="3" id="KW-0732">Signal</keyword>
<comment type="similarity">
    <text evidence="2">Belongs to the thioredoxin family. DsbC subfamily.</text>
</comment>
<dbReference type="InterPro" id="IPR036249">
    <property type="entry name" value="Thioredoxin-like_sf"/>
</dbReference>
<dbReference type="Gene3D" id="3.10.450.70">
    <property type="entry name" value="Disulphide bond isomerase, DsbC/G, N-terminal"/>
    <property type="match status" value="1"/>
</dbReference>
<proteinExistence type="inferred from homology"/>
<reference evidence="9" key="1">
    <citation type="journal article" date="2015" name="Nature">
        <title>Complex archaea that bridge the gap between prokaryotes and eukaryotes.</title>
        <authorList>
            <person name="Spang A."/>
            <person name="Saw J.H."/>
            <person name="Jorgensen S.L."/>
            <person name="Zaremba-Niedzwiedzka K."/>
            <person name="Martijn J."/>
            <person name="Lind A.E."/>
            <person name="van Eijk R."/>
            <person name="Schleper C."/>
            <person name="Guy L."/>
            <person name="Ettema T.J."/>
        </authorList>
    </citation>
    <scope>NUCLEOTIDE SEQUENCE</scope>
</reference>
<accession>A0A0F9IG93</accession>
<evidence type="ECO:0000256" key="6">
    <source>
        <dbReference type="ARBA" id="ARBA00023284"/>
    </source>
</evidence>
<dbReference type="PANTHER" id="PTHR35272">
    <property type="entry name" value="THIOL:DISULFIDE INTERCHANGE PROTEIN DSBC-RELATED"/>
    <property type="match status" value="1"/>
</dbReference>
<dbReference type="Pfam" id="PF10411">
    <property type="entry name" value="DsbC_N"/>
    <property type="match status" value="1"/>
</dbReference>
<comment type="caution">
    <text evidence="9">The sequence shown here is derived from an EMBL/GenBank/DDBJ whole genome shotgun (WGS) entry which is preliminary data.</text>
</comment>
<evidence type="ECO:0000256" key="5">
    <source>
        <dbReference type="ARBA" id="ARBA00023157"/>
    </source>
</evidence>
<dbReference type="InterPro" id="IPR033954">
    <property type="entry name" value="DiS-bond_Isoase_DsbC/G"/>
</dbReference>
<keyword evidence="5" id="KW-1015">Disulfide bond</keyword>
<evidence type="ECO:0000256" key="2">
    <source>
        <dbReference type="ARBA" id="ARBA00009813"/>
    </source>
</evidence>